<dbReference type="NCBIfam" id="TIGR01881">
    <property type="entry name" value="cas_Cmr5"/>
    <property type="match status" value="1"/>
</dbReference>
<evidence type="ECO:0000313" key="6">
    <source>
        <dbReference type="EMBL" id="HFK98780.1"/>
    </source>
</evidence>
<proteinExistence type="inferred from homology"/>
<keyword evidence="4" id="KW-0051">Antiviral defense</keyword>
<comment type="subcellular location">
    <subcellularLocation>
        <location evidence="1">Cytoplasm</location>
    </subcellularLocation>
</comment>
<accession>A0A832A8W9</accession>
<comment type="caution">
    <text evidence="6">The sequence shown here is derived from an EMBL/GenBank/DDBJ whole genome shotgun (WGS) entry which is preliminary data.</text>
</comment>
<name>A0A832A8W9_9BACT</name>
<protein>
    <recommendedName>
        <fullName evidence="5">CRISPR type III-B/RAMP module-associated protein Cmr5</fullName>
    </recommendedName>
</protein>
<dbReference type="SUPFAM" id="SSF158568">
    <property type="entry name" value="AF1862-like"/>
    <property type="match status" value="1"/>
</dbReference>
<dbReference type="GO" id="GO:0005737">
    <property type="term" value="C:cytoplasm"/>
    <property type="evidence" value="ECO:0007669"/>
    <property type="project" value="UniProtKB-SubCell"/>
</dbReference>
<organism evidence="6">
    <name type="scientific">Desulfacinum infernum</name>
    <dbReference type="NCBI Taxonomy" id="35837"/>
    <lineage>
        <taxon>Bacteria</taxon>
        <taxon>Pseudomonadati</taxon>
        <taxon>Thermodesulfobacteriota</taxon>
        <taxon>Syntrophobacteria</taxon>
        <taxon>Syntrophobacterales</taxon>
        <taxon>Syntrophobacteraceae</taxon>
        <taxon>Desulfacinum</taxon>
    </lineage>
</organism>
<dbReference type="Gene3D" id="1.10.520.30">
    <property type="entry name" value="AF1862-like domain"/>
    <property type="match status" value="1"/>
</dbReference>
<gene>
    <name evidence="6" type="primary">cmr5</name>
    <name evidence="6" type="ORF">ENS06_15825</name>
</gene>
<dbReference type="InterPro" id="IPR023101">
    <property type="entry name" value="AF1862-like_dom_sf"/>
</dbReference>
<evidence type="ECO:0000256" key="1">
    <source>
        <dbReference type="ARBA" id="ARBA00004496"/>
    </source>
</evidence>
<evidence type="ECO:0000256" key="2">
    <source>
        <dbReference type="ARBA" id="ARBA00006161"/>
    </source>
</evidence>
<dbReference type="GO" id="GO:0051607">
    <property type="term" value="P:defense response to virus"/>
    <property type="evidence" value="ECO:0007669"/>
    <property type="project" value="UniProtKB-KW"/>
</dbReference>
<dbReference type="InterPro" id="IPR010160">
    <property type="entry name" value="CRISPR-assoc_prot_Cmr5"/>
</dbReference>
<evidence type="ECO:0000256" key="5">
    <source>
        <dbReference type="ARBA" id="ARBA00030001"/>
    </source>
</evidence>
<keyword evidence="3" id="KW-0963">Cytoplasm</keyword>
<evidence type="ECO:0000256" key="3">
    <source>
        <dbReference type="ARBA" id="ARBA00022490"/>
    </source>
</evidence>
<dbReference type="Pfam" id="PF09701">
    <property type="entry name" value="Cas_Cmr5"/>
    <property type="match status" value="1"/>
</dbReference>
<evidence type="ECO:0000256" key="4">
    <source>
        <dbReference type="ARBA" id="ARBA00023118"/>
    </source>
</evidence>
<reference evidence="6" key="1">
    <citation type="journal article" date="2020" name="mSystems">
        <title>Genome- and Community-Level Interaction Insights into Carbon Utilization and Element Cycling Functions of Hydrothermarchaeota in Hydrothermal Sediment.</title>
        <authorList>
            <person name="Zhou Z."/>
            <person name="Liu Y."/>
            <person name="Xu W."/>
            <person name="Pan J."/>
            <person name="Luo Z.H."/>
            <person name="Li M."/>
        </authorList>
    </citation>
    <scope>NUCLEOTIDE SEQUENCE [LARGE SCALE GENOMIC DNA]</scope>
    <source>
        <strain evidence="6">SpSt-456</strain>
    </source>
</reference>
<dbReference type="EMBL" id="DSTK01000041">
    <property type="protein sequence ID" value="HFK98780.1"/>
    <property type="molecule type" value="Genomic_DNA"/>
</dbReference>
<comment type="similarity">
    <text evidence="2">Belongs to the CRISPR system Cmr5 family.</text>
</comment>
<dbReference type="AlphaFoldDB" id="A0A832A8W9"/>
<sequence>MKTLDQIRAAYAWECVQGVDDKYTNLAKGLPALVMSNGLMQTLAFLQSKAKENNEHAKIVRHVLGWLGRPEAQVLREEQSRDFARAMAALAGCDSLHYQRATAEALGILKWIRYLASAVA</sequence>